<protein>
    <submittedName>
        <fullName evidence="2">Uncharacterized protein</fullName>
    </submittedName>
</protein>
<proteinExistence type="predicted"/>
<dbReference type="Proteomes" id="UP000309618">
    <property type="component" value="Unassembled WGS sequence"/>
</dbReference>
<comment type="caution">
    <text evidence="2">The sequence shown here is derived from an EMBL/GenBank/DDBJ whole genome shotgun (WGS) entry which is preliminary data.</text>
</comment>
<accession>A0A4S5CGF8</accession>
<name>A0A4S5CGF8_AERVE</name>
<dbReference type="EMBL" id="SSUX01000008">
    <property type="protein sequence ID" value="THJ44944.1"/>
    <property type="molecule type" value="Genomic_DNA"/>
</dbReference>
<feature type="transmembrane region" description="Helical" evidence="1">
    <location>
        <begin position="47"/>
        <end position="68"/>
    </location>
</feature>
<keyword evidence="1" id="KW-0472">Membrane</keyword>
<reference evidence="2 3" key="1">
    <citation type="submission" date="2019-04" db="EMBL/GenBank/DDBJ databases">
        <title>Comparative genomics of Aeromonas veronii strains pathogenic to fish.</title>
        <authorList>
            <person name="Cascarano M.C."/>
            <person name="Smyrli M."/>
            <person name="Katharios P."/>
        </authorList>
    </citation>
    <scope>NUCLEOTIDE SEQUENCE [LARGE SCALE GENOMIC DNA]</scope>
    <source>
        <strain evidence="2 3">XU1</strain>
    </source>
</reference>
<evidence type="ECO:0000256" key="1">
    <source>
        <dbReference type="SAM" id="Phobius"/>
    </source>
</evidence>
<dbReference type="AlphaFoldDB" id="A0A4S5CGF8"/>
<feature type="transmembrane region" description="Helical" evidence="1">
    <location>
        <begin position="74"/>
        <end position="102"/>
    </location>
</feature>
<keyword evidence="1" id="KW-0812">Transmembrane</keyword>
<organism evidence="2 3">
    <name type="scientific">Aeromonas veronii</name>
    <dbReference type="NCBI Taxonomy" id="654"/>
    <lineage>
        <taxon>Bacteria</taxon>
        <taxon>Pseudomonadati</taxon>
        <taxon>Pseudomonadota</taxon>
        <taxon>Gammaproteobacteria</taxon>
        <taxon>Aeromonadales</taxon>
        <taxon>Aeromonadaceae</taxon>
        <taxon>Aeromonas</taxon>
    </lineage>
</organism>
<gene>
    <name evidence="2" type="ORF">E8Q35_12200</name>
</gene>
<keyword evidence="1" id="KW-1133">Transmembrane helix</keyword>
<sequence length="240" mass="25845">MTTEDLSKETEKALEDIQKFMDGYAPLREKLYKFTEKYQNGILDAPGTLPLVAGSACSIMAGMGILVASTTTAFAGAAIAPLALPFFAVAGAAQLAAGLNYLTGKIINPIAKHLSRKDFEPEKVSNRLGQLIEARIEMNANIPDNEKRTAIKKMTDNIMGSCKAMFTDDGPFATYVSSIGEAPLKKLEGGLDGIVEQSDKRAGQRFDTWFNTFKEAHAAEQAAKEAENNVARTSSLGMGR</sequence>
<evidence type="ECO:0000313" key="2">
    <source>
        <dbReference type="EMBL" id="THJ44944.1"/>
    </source>
</evidence>
<evidence type="ECO:0000313" key="3">
    <source>
        <dbReference type="Proteomes" id="UP000309618"/>
    </source>
</evidence>
<dbReference type="RefSeq" id="WP_136501766.1">
    <property type="nucleotide sequence ID" value="NZ_SSUX01000008.1"/>
</dbReference>